<dbReference type="Proteomes" id="UP001234989">
    <property type="component" value="Chromosome 7"/>
</dbReference>
<dbReference type="InterPro" id="IPR025312">
    <property type="entry name" value="DUF4216"/>
</dbReference>
<dbReference type="PANTHER" id="PTHR48258:SF5">
    <property type="match status" value="1"/>
</dbReference>
<gene>
    <name evidence="2" type="ORF">MTR67_030937</name>
</gene>
<protein>
    <recommendedName>
        <fullName evidence="1">DUF4216 domain-containing protein</fullName>
    </recommendedName>
</protein>
<evidence type="ECO:0000313" key="2">
    <source>
        <dbReference type="EMBL" id="WMV37552.1"/>
    </source>
</evidence>
<evidence type="ECO:0000313" key="3">
    <source>
        <dbReference type="Proteomes" id="UP001234989"/>
    </source>
</evidence>
<evidence type="ECO:0000259" key="1">
    <source>
        <dbReference type="Pfam" id="PF13952"/>
    </source>
</evidence>
<organism evidence="2 3">
    <name type="scientific">Solanum verrucosum</name>
    <dbReference type="NCBI Taxonomy" id="315347"/>
    <lineage>
        <taxon>Eukaryota</taxon>
        <taxon>Viridiplantae</taxon>
        <taxon>Streptophyta</taxon>
        <taxon>Embryophyta</taxon>
        <taxon>Tracheophyta</taxon>
        <taxon>Spermatophyta</taxon>
        <taxon>Magnoliopsida</taxon>
        <taxon>eudicotyledons</taxon>
        <taxon>Gunneridae</taxon>
        <taxon>Pentapetalae</taxon>
        <taxon>asterids</taxon>
        <taxon>lamiids</taxon>
        <taxon>Solanales</taxon>
        <taxon>Solanaceae</taxon>
        <taxon>Solanoideae</taxon>
        <taxon>Solaneae</taxon>
        <taxon>Solanum</taxon>
    </lineage>
</organism>
<keyword evidence="3" id="KW-1185">Reference proteome</keyword>
<dbReference type="PANTHER" id="PTHR48258">
    <property type="entry name" value="DUF4218 DOMAIN-CONTAINING PROTEIN-RELATED"/>
    <property type="match status" value="1"/>
</dbReference>
<dbReference type="EMBL" id="CP133618">
    <property type="protein sequence ID" value="WMV37552.1"/>
    <property type="molecule type" value="Genomic_DNA"/>
</dbReference>
<sequence length="174" mass="19978">MVVSKTESYASSSDNAPKSANISYYGKLNDIMELKYYEEFKVVVFKCDWVDVTKGRGIMEDDVGFTVVNFSRLADPGNRYCHKPFIFAEQAQQVIFVQGPHDHEWFFPRLIKPRDIFDMGEENSMQLKSSMNSYSTDLAILENSHVPEYENNDWVRSGVNGIIIDMEVHTQASL</sequence>
<accession>A0AAF0U1I2</accession>
<proteinExistence type="predicted"/>
<name>A0AAF0U1I2_SOLVR</name>
<reference evidence="2" key="1">
    <citation type="submission" date="2023-08" db="EMBL/GenBank/DDBJ databases">
        <title>A de novo genome assembly of Solanum verrucosum Schlechtendal, a Mexican diploid species geographically isolated from the other diploid A-genome species in potato relatives.</title>
        <authorList>
            <person name="Hosaka K."/>
        </authorList>
    </citation>
    <scope>NUCLEOTIDE SEQUENCE</scope>
    <source>
        <tissue evidence="2">Young leaves</tissue>
    </source>
</reference>
<dbReference type="Pfam" id="PF13952">
    <property type="entry name" value="DUF4216"/>
    <property type="match status" value="1"/>
</dbReference>
<feature type="domain" description="DUF4216" evidence="1">
    <location>
        <begin position="32"/>
        <end position="105"/>
    </location>
</feature>
<dbReference type="AlphaFoldDB" id="A0AAF0U1I2"/>